<dbReference type="PANTHER" id="PTHR30269:SF32">
    <property type="entry name" value="MEMBRANE TRANSPORTER PROTEIN-RELATED"/>
    <property type="match status" value="1"/>
</dbReference>
<evidence type="ECO:0000313" key="10">
    <source>
        <dbReference type="Proteomes" id="UP000298588"/>
    </source>
</evidence>
<dbReference type="EMBL" id="CP039865">
    <property type="protein sequence ID" value="QCK84813.1"/>
    <property type="molecule type" value="Genomic_DNA"/>
</dbReference>
<evidence type="ECO:0000313" key="9">
    <source>
        <dbReference type="EMBL" id="QCK84813.1"/>
    </source>
</evidence>
<dbReference type="AlphaFoldDB" id="A0A4D7QGN2"/>
<feature type="transmembrane region" description="Helical" evidence="8">
    <location>
        <begin position="193"/>
        <end position="213"/>
    </location>
</feature>
<dbReference type="Proteomes" id="UP000298588">
    <property type="component" value="Chromosome"/>
</dbReference>
<organism evidence="9 10">
    <name type="scientific">Phreatobacter aquaticus</name>
    <dbReference type="NCBI Taxonomy" id="2570229"/>
    <lineage>
        <taxon>Bacteria</taxon>
        <taxon>Pseudomonadati</taxon>
        <taxon>Pseudomonadota</taxon>
        <taxon>Alphaproteobacteria</taxon>
        <taxon>Hyphomicrobiales</taxon>
        <taxon>Phreatobacteraceae</taxon>
        <taxon>Phreatobacter</taxon>
    </lineage>
</organism>
<gene>
    <name evidence="9" type="ORF">E8L99_02945</name>
</gene>
<feature type="transmembrane region" description="Helical" evidence="8">
    <location>
        <begin position="166"/>
        <end position="186"/>
    </location>
</feature>
<evidence type="ECO:0000256" key="7">
    <source>
        <dbReference type="ARBA" id="ARBA00023136"/>
    </source>
</evidence>
<dbReference type="InterPro" id="IPR002781">
    <property type="entry name" value="TM_pro_TauE-like"/>
</dbReference>
<dbReference type="RefSeq" id="WP_137098147.1">
    <property type="nucleotide sequence ID" value="NZ_CP039865.1"/>
</dbReference>
<evidence type="ECO:0000256" key="3">
    <source>
        <dbReference type="ARBA" id="ARBA00022448"/>
    </source>
</evidence>
<keyword evidence="5 8" id="KW-0812">Transmembrane</keyword>
<proteinExistence type="inferred from homology"/>
<accession>A0A4D7QGN2</accession>
<dbReference type="PANTHER" id="PTHR30269">
    <property type="entry name" value="TRANSMEMBRANE PROTEIN YFCA"/>
    <property type="match status" value="1"/>
</dbReference>
<dbReference type="GO" id="GO:0005886">
    <property type="term" value="C:plasma membrane"/>
    <property type="evidence" value="ECO:0007669"/>
    <property type="project" value="UniProtKB-SubCell"/>
</dbReference>
<comment type="similarity">
    <text evidence="2 8">Belongs to the 4-toluene sulfonate uptake permease (TSUP) (TC 2.A.102) family.</text>
</comment>
<keyword evidence="6 8" id="KW-1133">Transmembrane helix</keyword>
<feature type="transmembrane region" description="Helical" evidence="8">
    <location>
        <begin position="73"/>
        <end position="91"/>
    </location>
</feature>
<evidence type="ECO:0000256" key="1">
    <source>
        <dbReference type="ARBA" id="ARBA00004651"/>
    </source>
</evidence>
<protein>
    <recommendedName>
        <fullName evidence="8">Probable membrane transporter protein</fullName>
    </recommendedName>
</protein>
<dbReference type="OrthoDB" id="9800873at2"/>
<sequence>MDTQTLVIAALVFVAAGFVKGVIGLGLPTVAVGFLSLILPPAGAASLMLVPSLITNIWQIAAGPNLWSLTRRIALLLIGIAVGTWLGSGVLTGARAAQAAVALGIVLVVYALVGLAKVKFAVPAAAEPWLGPLVGIVTGVVSAATGIFVMPSVPYLQALGFEKDDLVQALGITFLAATLALAAGLAQSGVFRLDVAGASLAMLVPALLGMWLGQIVRGRISAERFRFWFLIGLVGLGLHLALKPLL</sequence>
<evidence type="ECO:0000256" key="5">
    <source>
        <dbReference type="ARBA" id="ARBA00022692"/>
    </source>
</evidence>
<feature type="transmembrane region" description="Helical" evidence="8">
    <location>
        <begin position="225"/>
        <end position="242"/>
    </location>
</feature>
<evidence type="ECO:0000256" key="4">
    <source>
        <dbReference type="ARBA" id="ARBA00022475"/>
    </source>
</evidence>
<dbReference type="Pfam" id="PF01925">
    <property type="entry name" value="TauE"/>
    <property type="match status" value="1"/>
</dbReference>
<reference evidence="9 10" key="1">
    <citation type="submission" date="2019-04" db="EMBL/GenBank/DDBJ databases">
        <title>Phreatobacter aquaticus sp. nov.</title>
        <authorList>
            <person name="Choi A."/>
            <person name="Baek K."/>
        </authorList>
    </citation>
    <scope>NUCLEOTIDE SEQUENCE [LARGE SCALE GENOMIC DNA]</scope>
    <source>
        <strain evidence="9 10">NMCR1094</strain>
    </source>
</reference>
<keyword evidence="10" id="KW-1185">Reference proteome</keyword>
<name>A0A4D7QGN2_9HYPH</name>
<evidence type="ECO:0000256" key="6">
    <source>
        <dbReference type="ARBA" id="ARBA00022989"/>
    </source>
</evidence>
<evidence type="ECO:0000256" key="2">
    <source>
        <dbReference type="ARBA" id="ARBA00009142"/>
    </source>
</evidence>
<feature type="transmembrane region" description="Helical" evidence="8">
    <location>
        <begin position="97"/>
        <end position="118"/>
    </location>
</feature>
<keyword evidence="7 8" id="KW-0472">Membrane</keyword>
<keyword evidence="4 8" id="KW-1003">Cell membrane</keyword>
<feature type="transmembrane region" description="Helical" evidence="8">
    <location>
        <begin position="130"/>
        <end position="154"/>
    </location>
</feature>
<feature type="transmembrane region" description="Helical" evidence="8">
    <location>
        <begin position="37"/>
        <end position="61"/>
    </location>
</feature>
<dbReference type="KEGG" id="paqt:E8L99_02945"/>
<evidence type="ECO:0000256" key="8">
    <source>
        <dbReference type="RuleBase" id="RU363041"/>
    </source>
</evidence>
<comment type="subcellular location">
    <subcellularLocation>
        <location evidence="1 8">Cell membrane</location>
        <topology evidence="1 8">Multi-pass membrane protein</topology>
    </subcellularLocation>
</comment>
<keyword evidence="3" id="KW-0813">Transport</keyword>
<dbReference type="InterPro" id="IPR052017">
    <property type="entry name" value="TSUP"/>
</dbReference>